<evidence type="ECO:0000256" key="4">
    <source>
        <dbReference type="ARBA" id="ARBA00023163"/>
    </source>
</evidence>
<keyword evidence="2" id="KW-0805">Transcription regulation</keyword>
<dbReference type="InterPro" id="IPR005119">
    <property type="entry name" value="LysR_subst-bd"/>
</dbReference>
<feature type="domain" description="HTH lysR-type" evidence="5">
    <location>
        <begin position="1"/>
        <end position="58"/>
    </location>
</feature>
<dbReference type="PROSITE" id="PS50931">
    <property type="entry name" value="HTH_LYSR"/>
    <property type="match status" value="1"/>
</dbReference>
<gene>
    <name evidence="6" type="ORF">BJ999_005993</name>
</gene>
<dbReference type="PANTHER" id="PTHR30346:SF0">
    <property type="entry name" value="HCA OPERON TRANSCRIPTIONAL ACTIVATOR HCAR"/>
    <property type="match status" value="1"/>
</dbReference>
<evidence type="ECO:0000256" key="1">
    <source>
        <dbReference type="ARBA" id="ARBA00009437"/>
    </source>
</evidence>
<keyword evidence="7" id="KW-1185">Reference proteome</keyword>
<dbReference type="RefSeq" id="WP_179836346.1">
    <property type="nucleotide sequence ID" value="NZ_BMRD01000004.1"/>
</dbReference>
<evidence type="ECO:0000256" key="3">
    <source>
        <dbReference type="ARBA" id="ARBA00023125"/>
    </source>
</evidence>
<keyword evidence="3 6" id="KW-0238">DNA-binding</keyword>
<keyword evidence="4" id="KW-0804">Transcription</keyword>
<accession>A0A7Y9KE04</accession>
<evidence type="ECO:0000313" key="6">
    <source>
        <dbReference type="EMBL" id="NYE15697.1"/>
    </source>
</evidence>
<dbReference type="EMBL" id="JACCBT010000001">
    <property type="protein sequence ID" value="NYE15697.1"/>
    <property type="molecule type" value="Genomic_DNA"/>
</dbReference>
<reference evidence="6 7" key="1">
    <citation type="submission" date="2020-07" db="EMBL/GenBank/DDBJ databases">
        <title>Sequencing the genomes of 1000 actinobacteria strains.</title>
        <authorList>
            <person name="Klenk H.-P."/>
        </authorList>
    </citation>
    <scope>NUCLEOTIDE SEQUENCE [LARGE SCALE GENOMIC DNA]</scope>
    <source>
        <strain evidence="6 7">DSM 43461</strain>
    </source>
</reference>
<dbReference type="Pfam" id="PF00126">
    <property type="entry name" value="HTH_1"/>
    <property type="match status" value="1"/>
</dbReference>
<protein>
    <submittedName>
        <fullName evidence="6">DNA-binding transcriptional LysR family regulator</fullName>
    </submittedName>
</protein>
<dbReference type="Gene3D" id="1.10.10.10">
    <property type="entry name" value="Winged helix-like DNA-binding domain superfamily/Winged helix DNA-binding domain"/>
    <property type="match status" value="1"/>
</dbReference>
<dbReference type="InterPro" id="IPR000847">
    <property type="entry name" value="LysR_HTH_N"/>
</dbReference>
<organism evidence="6 7">
    <name type="scientific">Actinomadura citrea</name>
    <dbReference type="NCBI Taxonomy" id="46158"/>
    <lineage>
        <taxon>Bacteria</taxon>
        <taxon>Bacillati</taxon>
        <taxon>Actinomycetota</taxon>
        <taxon>Actinomycetes</taxon>
        <taxon>Streptosporangiales</taxon>
        <taxon>Thermomonosporaceae</taxon>
        <taxon>Actinomadura</taxon>
    </lineage>
</organism>
<dbReference type="InterPro" id="IPR036390">
    <property type="entry name" value="WH_DNA-bd_sf"/>
</dbReference>
<dbReference type="InterPro" id="IPR036388">
    <property type="entry name" value="WH-like_DNA-bd_sf"/>
</dbReference>
<dbReference type="Proteomes" id="UP000591272">
    <property type="component" value="Unassembled WGS sequence"/>
</dbReference>
<dbReference type="GO" id="GO:0003677">
    <property type="term" value="F:DNA binding"/>
    <property type="evidence" value="ECO:0007669"/>
    <property type="project" value="UniProtKB-KW"/>
</dbReference>
<comment type="caution">
    <text evidence="6">The sequence shown here is derived from an EMBL/GenBank/DDBJ whole genome shotgun (WGS) entry which is preliminary data.</text>
</comment>
<dbReference type="SUPFAM" id="SSF46785">
    <property type="entry name" value="Winged helix' DNA-binding domain"/>
    <property type="match status" value="1"/>
</dbReference>
<dbReference type="PANTHER" id="PTHR30346">
    <property type="entry name" value="TRANSCRIPTIONAL DUAL REGULATOR HCAR-RELATED"/>
    <property type="match status" value="1"/>
</dbReference>
<sequence length="302" mass="32617">MELRQLRYLAAIADAGNLGRAAEALYVSQPALSYALRRLEAELGVRLFDRHPGGVTPTPAGRDVIAEARRTVRQADRVVAAAERHRRGQTGVLRVGFEASGAGELTTRARAEFAGAHPGVRVEPKRFDWGGETAALRAGQVDVAFVWLPADLGGLHSEIVHTEPRVVGLPAGHPLASAEGVSIMDVKDEPLMWTERAPREWVDWWAVNPRPDGSAPRWGPTNDNVEEMLEQVAEGTAICFAPSSMALYYARPGLSWVPLTDVEPLRVALAWADGGPLVEAFAAVVRALAGVRRTSAAPPRPR</sequence>
<name>A0A7Y9KE04_9ACTN</name>
<dbReference type="GO" id="GO:0032993">
    <property type="term" value="C:protein-DNA complex"/>
    <property type="evidence" value="ECO:0007669"/>
    <property type="project" value="TreeGrafter"/>
</dbReference>
<dbReference type="GO" id="GO:0003700">
    <property type="term" value="F:DNA-binding transcription factor activity"/>
    <property type="evidence" value="ECO:0007669"/>
    <property type="project" value="InterPro"/>
</dbReference>
<dbReference type="AlphaFoldDB" id="A0A7Y9KE04"/>
<dbReference type="FunFam" id="1.10.10.10:FF:000001">
    <property type="entry name" value="LysR family transcriptional regulator"/>
    <property type="match status" value="1"/>
</dbReference>
<dbReference type="CDD" id="cd08414">
    <property type="entry name" value="PBP2_LTTR_aromatics_like"/>
    <property type="match status" value="1"/>
</dbReference>
<evidence type="ECO:0000313" key="7">
    <source>
        <dbReference type="Proteomes" id="UP000591272"/>
    </source>
</evidence>
<dbReference type="PRINTS" id="PR00039">
    <property type="entry name" value="HTHLYSR"/>
</dbReference>
<dbReference type="Pfam" id="PF03466">
    <property type="entry name" value="LysR_substrate"/>
    <property type="match status" value="1"/>
</dbReference>
<evidence type="ECO:0000259" key="5">
    <source>
        <dbReference type="PROSITE" id="PS50931"/>
    </source>
</evidence>
<dbReference type="Gene3D" id="3.40.190.10">
    <property type="entry name" value="Periplasmic binding protein-like II"/>
    <property type="match status" value="2"/>
</dbReference>
<evidence type="ECO:0000256" key="2">
    <source>
        <dbReference type="ARBA" id="ARBA00023015"/>
    </source>
</evidence>
<dbReference type="SUPFAM" id="SSF53850">
    <property type="entry name" value="Periplasmic binding protein-like II"/>
    <property type="match status" value="1"/>
</dbReference>
<proteinExistence type="inferred from homology"/>
<comment type="similarity">
    <text evidence="1">Belongs to the LysR transcriptional regulatory family.</text>
</comment>